<reference evidence="6 7" key="1">
    <citation type="submission" date="2015-12" db="EMBL/GenBank/DDBJ databases">
        <title>Diversity of Burkholderia near neighbor genomes.</title>
        <authorList>
            <person name="Sahl J."/>
            <person name="Wagner D."/>
            <person name="Keim P."/>
        </authorList>
    </citation>
    <scope>NUCLEOTIDE SEQUENCE [LARGE SCALE GENOMIC DNA]</scope>
    <source>
        <strain evidence="6 7">BDU8</strain>
    </source>
</reference>
<comment type="subcellular location">
    <subcellularLocation>
        <location evidence="1">Membrane</location>
        <topology evidence="1">Multi-pass membrane protein</topology>
    </subcellularLocation>
</comment>
<evidence type="ECO:0000256" key="5">
    <source>
        <dbReference type="SAM" id="Phobius"/>
    </source>
</evidence>
<dbReference type="Proteomes" id="UP000067711">
    <property type="component" value="Chromosome 1"/>
</dbReference>
<keyword evidence="2 5" id="KW-0812">Transmembrane</keyword>
<feature type="transmembrane region" description="Helical" evidence="5">
    <location>
        <begin position="116"/>
        <end position="135"/>
    </location>
</feature>
<feature type="transmembrane region" description="Helical" evidence="5">
    <location>
        <begin position="218"/>
        <end position="234"/>
    </location>
</feature>
<accession>A0A1B4G2C8</accession>
<dbReference type="EMBL" id="CP013389">
    <property type="protein sequence ID" value="AOJ10048.1"/>
    <property type="molecule type" value="Genomic_DNA"/>
</dbReference>
<organism evidence="6 7">
    <name type="scientific">Burkholderia mayonis</name>
    <dbReference type="NCBI Taxonomy" id="1385591"/>
    <lineage>
        <taxon>Bacteria</taxon>
        <taxon>Pseudomonadati</taxon>
        <taxon>Pseudomonadota</taxon>
        <taxon>Betaproteobacteria</taxon>
        <taxon>Burkholderiales</taxon>
        <taxon>Burkholderiaceae</taxon>
        <taxon>Burkholderia</taxon>
        <taxon>pseudomallei group</taxon>
    </lineage>
</organism>
<feature type="transmembrane region" description="Helical" evidence="5">
    <location>
        <begin position="287"/>
        <end position="304"/>
    </location>
</feature>
<evidence type="ECO:0000313" key="6">
    <source>
        <dbReference type="EMBL" id="AOJ10048.1"/>
    </source>
</evidence>
<dbReference type="InterPro" id="IPR007688">
    <property type="entry name" value="Conjugal_tfr_TrbL/VirB6"/>
</dbReference>
<evidence type="ECO:0000256" key="4">
    <source>
        <dbReference type="ARBA" id="ARBA00023136"/>
    </source>
</evidence>
<proteinExistence type="predicted"/>
<dbReference type="AlphaFoldDB" id="A0A1B4G2C8"/>
<evidence type="ECO:0000256" key="1">
    <source>
        <dbReference type="ARBA" id="ARBA00004141"/>
    </source>
</evidence>
<sequence length="336" mass="36232">MKRDAMHCLSRFGLFVLILALPTVTRAEMLDGLSQMMSSGWSSSYVNGEVAKGAMAAIEEISAIMTNLIDLAVTVSRSLDKDSDKMAGGLALITVILAGIRFAATRDPIAAWQSLFEDLAILGIFASVYLAYGSWAPGFYKWFNDMAVAVSGTDTQSLPMAMVKSAGSIYDAVIEALKAEHWWNYIALLINLVPLLFAWLFLMVAALVFLFYISLGTIQMAVAIVMGKIAFALGMSEFTRGWFKSWLDFTIGAGMYMVVAAILQRLMTTTLATSFGNMISKGLTTPFSGSLALDISIFVLILAFEIPKFASMFGGGANASGSAFKSLTKFATKGMV</sequence>
<evidence type="ECO:0000256" key="3">
    <source>
        <dbReference type="ARBA" id="ARBA00022989"/>
    </source>
</evidence>
<evidence type="ECO:0000313" key="7">
    <source>
        <dbReference type="Proteomes" id="UP000067711"/>
    </source>
</evidence>
<keyword evidence="3 5" id="KW-1133">Transmembrane helix</keyword>
<dbReference type="GO" id="GO:0030255">
    <property type="term" value="P:protein secretion by the type IV secretion system"/>
    <property type="evidence" value="ECO:0007669"/>
    <property type="project" value="InterPro"/>
</dbReference>
<evidence type="ECO:0000256" key="2">
    <source>
        <dbReference type="ARBA" id="ARBA00022692"/>
    </source>
</evidence>
<dbReference type="Pfam" id="PF04610">
    <property type="entry name" value="TrbL"/>
    <property type="match status" value="1"/>
</dbReference>
<protein>
    <submittedName>
        <fullName evidence="6">Type VI secretion protein</fullName>
    </submittedName>
</protein>
<gene>
    <name evidence="6" type="ORF">WS71_22640</name>
</gene>
<feature type="transmembrane region" description="Helical" evidence="5">
    <location>
        <begin position="86"/>
        <end position="104"/>
    </location>
</feature>
<dbReference type="GO" id="GO:0016020">
    <property type="term" value="C:membrane"/>
    <property type="evidence" value="ECO:0007669"/>
    <property type="project" value="UniProtKB-SubCell"/>
</dbReference>
<feature type="transmembrane region" description="Helical" evidence="5">
    <location>
        <begin position="246"/>
        <end position="267"/>
    </location>
</feature>
<keyword evidence="4 5" id="KW-0472">Membrane</keyword>
<feature type="transmembrane region" description="Helical" evidence="5">
    <location>
        <begin position="185"/>
        <end position="212"/>
    </location>
</feature>
<name>A0A1B4G2C8_9BURK</name>